<evidence type="ECO:0000256" key="1">
    <source>
        <dbReference type="ARBA" id="ARBA00022723"/>
    </source>
</evidence>
<evidence type="ECO:0000313" key="9">
    <source>
        <dbReference type="Proteomes" id="UP000606786"/>
    </source>
</evidence>
<dbReference type="OrthoDB" id="4748970at2759"/>
<dbReference type="Proteomes" id="UP000606786">
    <property type="component" value="Unassembled WGS sequence"/>
</dbReference>
<accession>W8C8R3</accession>
<keyword evidence="3 5" id="KW-0863">Zinc-finger</keyword>
<dbReference type="GO" id="GO:0008270">
    <property type="term" value="F:zinc ion binding"/>
    <property type="evidence" value="ECO:0007669"/>
    <property type="project" value="UniProtKB-KW"/>
</dbReference>
<organism evidence="8">
    <name type="scientific">Ceratitis capitata</name>
    <name type="common">Mediterranean fruit fly</name>
    <name type="synonym">Tephritis capitata</name>
    <dbReference type="NCBI Taxonomy" id="7213"/>
    <lineage>
        <taxon>Eukaryota</taxon>
        <taxon>Metazoa</taxon>
        <taxon>Ecdysozoa</taxon>
        <taxon>Arthropoda</taxon>
        <taxon>Hexapoda</taxon>
        <taxon>Insecta</taxon>
        <taxon>Pterygota</taxon>
        <taxon>Neoptera</taxon>
        <taxon>Endopterygota</taxon>
        <taxon>Diptera</taxon>
        <taxon>Brachycera</taxon>
        <taxon>Muscomorpha</taxon>
        <taxon>Tephritoidea</taxon>
        <taxon>Tephritidae</taxon>
        <taxon>Ceratitis</taxon>
        <taxon>Ceratitis</taxon>
    </lineage>
</organism>
<protein>
    <submittedName>
        <fullName evidence="7">(Mediterranean fruit fly) hypothetical protein</fullName>
    </submittedName>
    <submittedName>
        <fullName evidence="8">Zinc finger protein 22</fullName>
    </submittedName>
</protein>
<dbReference type="PANTHER" id="PTHR24379:SF121">
    <property type="entry name" value="C2H2-TYPE DOMAIN-CONTAINING PROTEIN"/>
    <property type="match status" value="1"/>
</dbReference>
<dbReference type="EMBL" id="CAJHJT010000001">
    <property type="protein sequence ID" value="CAD6993965.1"/>
    <property type="molecule type" value="Genomic_DNA"/>
</dbReference>
<reference evidence="7" key="3">
    <citation type="submission" date="2020-11" db="EMBL/GenBank/DDBJ databases">
        <authorList>
            <person name="Whitehead M."/>
        </authorList>
    </citation>
    <scope>NUCLEOTIDE SEQUENCE</scope>
    <source>
        <strain evidence="7">EGII</strain>
    </source>
</reference>
<evidence type="ECO:0000256" key="5">
    <source>
        <dbReference type="PROSITE-ProRule" id="PRU00042"/>
    </source>
</evidence>
<feature type="domain" description="C2H2-type" evidence="6">
    <location>
        <begin position="245"/>
        <end position="272"/>
    </location>
</feature>
<proteinExistence type="evidence at transcript level"/>
<dbReference type="SUPFAM" id="SSF57667">
    <property type="entry name" value="beta-beta-alpha zinc fingers"/>
    <property type="match status" value="1"/>
</dbReference>
<dbReference type="Gene3D" id="3.30.160.60">
    <property type="entry name" value="Classic Zinc Finger"/>
    <property type="match status" value="1"/>
</dbReference>
<dbReference type="EMBL" id="GAMC01007286">
    <property type="protein sequence ID" value="JAB99269.1"/>
    <property type="molecule type" value="mRNA"/>
</dbReference>
<keyword evidence="2" id="KW-0677">Repeat</keyword>
<keyword evidence="9" id="KW-1185">Reference proteome</keyword>
<dbReference type="PROSITE" id="PS50157">
    <property type="entry name" value="ZINC_FINGER_C2H2_2"/>
    <property type="match status" value="1"/>
</dbReference>
<keyword evidence="4" id="KW-0862">Zinc</keyword>
<evidence type="ECO:0000256" key="2">
    <source>
        <dbReference type="ARBA" id="ARBA00022737"/>
    </source>
</evidence>
<dbReference type="PROSITE" id="PS00028">
    <property type="entry name" value="ZINC_FINGER_C2H2_1"/>
    <property type="match status" value="1"/>
</dbReference>
<dbReference type="AlphaFoldDB" id="W8C8R3"/>
<reference evidence="8" key="2">
    <citation type="journal article" date="2014" name="BMC Genomics">
        <title>A genomic perspective to assessing quality of mass-reared SIT flies used in Mediterranean fruit fly (Ceratitis capitata) eradication in California.</title>
        <authorList>
            <person name="Calla B."/>
            <person name="Hall B."/>
            <person name="Hou S."/>
            <person name="Geib S.M."/>
        </authorList>
    </citation>
    <scope>NUCLEOTIDE SEQUENCE</scope>
</reference>
<gene>
    <name evidence="8" type="primary">ZNF22</name>
    <name evidence="7" type="ORF">CCAP1982_LOCUS2750</name>
</gene>
<sequence>MDNVVGNIDNAMLTPKSLVGHQMCVTEIPDMVAVETRFITHQMAKQRDMLLSEALILSPETYDTRTAAAQILNSCVANMVDMSVQTDSRNPLRNRGQQTIKLINQHDVGIQCDLDNDIYNIEGELNVNPLEDCNSDKYESFLKYVNENTFPFKNCKKECLICGEICANAKKALSHMATHWGPPALCENCGQQFEHLKLLIQHQCSSKSIKRIQHQQCPLYSCGILVKSTSLLADHLNEHLGLASYRCLPCRRIFHTREELRQHSVEHKRCSPKFRRIYKSSHTEKIAFHQKRLSKLQRYAGVRRPLRWYFKDMLRCQICLVRYLSTSLFARHRQKCIKKFKQRLEYIHGDT</sequence>
<evidence type="ECO:0000313" key="7">
    <source>
        <dbReference type="EMBL" id="CAD6993965.1"/>
    </source>
</evidence>
<dbReference type="InterPro" id="IPR013087">
    <property type="entry name" value="Znf_C2H2_type"/>
</dbReference>
<dbReference type="InterPro" id="IPR036236">
    <property type="entry name" value="Znf_C2H2_sf"/>
</dbReference>
<name>W8C8R3_CERCA</name>
<evidence type="ECO:0000313" key="8">
    <source>
        <dbReference type="EMBL" id="JAB99269.1"/>
    </source>
</evidence>
<dbReference type="SMART" id="SM00355">
    <property type="entry name" value="ZnF_C2H2"/>
    <property type="match status" value="3"/>
</dbReference>
<evidence type="ECO:0000256" key="4">
    <source>
        <dbReference type="ARBA" id="ARBA00022833"/>
    </source>
</evidence>
<dbReference type="PANTHER" id="PTHR24379">
    <property type="entry name" value="KRAB AND ZINC FINGER DOMAIN-CONTAINING"/>
    <property type="match status" value="1"/>
</dbReference>
<keyword evidence="1" id="KW-0479">Metal-binding</keyword>
<reference evidence="8" key="1">
    <citation type="submission" date="2013-07" db="EMBL/GenBank/DDBJ databases">
        <authorList>
            <person name="Geib S."/>
        </authorList>
    </citation>
    <scope>NUCLEOTIDE SEQUENCE</scope>
</reference>
<evidence type="ECO:0000256" key="3">
    <source>
        <dbReference type="ARBA" id="ARBA00022771"/>
    </source>
</evidence>
<evidence type="ECO:0000259" key="6">
    <source>
        <dbReference type="PROSITE" id="PS50157"/>
    </source>
</evidence>